<sequence length="72" mass="7673">LVTPMTNPSFVPAMQKAKAILTDQGGLLCHAAIMSRELDIPCVIGTKIATKVLKDGDLVEVDADKGVIRIIK</sequence>
<reference evidence="5" key="1">
    <citation type="journal article" date="2014" name="Front. Microbiol.">
        <title>High frequency of phylogenetically diverse reductive dehalogenase-homologous genes in deep subseafloor sedimentary metagenomes.</title>
        <authorList>
            <person name="Kawai M."/>
            <person name="Futagami T."/>
            <person name="Toyoda A."/>
            <person name="Takaki Y."/>
            <person name="Nishi S."/>
            <person name="Hori S."/>
            <person name="Arai W."/>
            <person name="Tsubouchi T."/>
            <person name="Morono Y."/>
            <person name="Uchiyama I."/>
            <person name="Ito T."/>
            <person name="Fujiyama A."/>
            <person name="Inagaki F."/>
            <person name="Takami H."/>
        </authorList>
    </citation>
    <scope>NUCLEOTIDE SEQUENCE</scope>
    <source>
        <strain evidence="5">Expedition CK06-06</strain>
    </source>
</reference>
<dbReference type="GO" id="GO:0005524">
    <property type="term" value="F:ATP binding"/>
    <property type="evidence" value="ECO:0007669"/>
    <property type="project" value="UniProtKB-KW"/>
</dbReference>
<dbReference type="InterPro" id="IPR008279">
    <property type="entry name" value="PEP-util_enz_mobile_dom"/>
</dbReference>
<evidence type="ECO:0000313" key="5">
    <source>
        <dbReference type="EMBL" id="GAG36014.1"/>
    </source>
</evidence>
<gene>
    <name evidence="5" type="ORF">S01H1_72542</name>
</gene>
<evidence type="ECO:0000256" key="3">
    <source>
        <dbReference type="ARBA" id="ARBA00022840"/>
    </source>
</evidence>
<protein>
    <recommendedName>
        <fullName evidence="4">PEP-utilising enzyme mobile domain-containing protein</fullName>
    </recommendedName>
</protein>
<comment type="caution">
    <text evidence="5">The sequence shown here is derived from an EMBL/GenBank/DDBJ whole genome shotgun (WGS) entry which is preliminary data.</text>
</comment>
<keyword evidence="3" id="KW-0067">ATP-binding</keyword>
<feature type="domain" description="PEP-utilising enzyme mobile" evidence="4">
    <location>
        <begin position="1"/>
        <end position="66"/>
    </location>
</feature>
<dbReference type="GO" id="GO:0008986">
    <property type="term" value="F:pyruvate, water dikinase activity"/>
    <property type="evidence" value="ECO:0007669"/>
    <property type="project" value="InterPro"/>
</dbReference>
<comment type="similarity">
    <text evidence="1">Belongs to the PEP-utilizing enzyme family.</text>
</comment>
<dbReference type="Gene3D" id="3.50.30.10">
    <property type="entry name" value="Phosphohistidine domain"/>
    <property type="match status" value="1"/>
</dbReference>
<accession>X0WYK2</accession>
<dbReference type="PANTHER" id="PTHR43030:SF1">
    <property type="entry name" value="PHOSPHOENOLPYRUVATE SYNTHASE"/>
    <property type="match status" value="1"/>
</dbReference>
<dbReference type="Pfam" id="PF00391">
    <property type="entry name" value="PEP-utilizers"/>
    <property type="match status" value="1"/>
</dbReference>
<evidence type="ECO:0000259" key="4">
    <source>
        <dbReference type="Pfam" id="PF00391"/>
    </source>
</evidence>
<evidence type="ECO:0000256" key="1">
    <source>
        <dbReference type="ARBA" id="ARBA00007837"/>
    </source>
</evidence>
<keyword evidence="2" id="KW-0547">Nucleotide-binding</keyword>
<dbReference type="SUPFAM" id="SSF52009">
    <property type="entry name" value="Phosphohistidine domain"/>
    <property type="match status" value="1"/>
</dbReference>
<dbReference type="AlphaFoldDB" id="X0WYK2"/>
<dbReference type="InterPro" id="IPR036637">
    <property type="entry name" value="Phosphohistidine_dom_sf"/>
</dbReference>
<organism evidence="5">
    <name type="scientific">marine sediment metagenome</name>
    <dbReference type="NCBI Taxonomy" id="412755"/>
    <lineage>
        <taxon>unclassified sequences</taxon>
        <taxon>metagenomes</taxon>
        <taxon>ecological metagenomes</taxon>
    </lineage>
</organism>
<dbReference type="EMBL" id="BARS01048394">
    <property type="protein sequence ID" value="GAG36014.1"/>
    <property type="molecule type" value="Genomic_DNA"/>
</dbReference>
<dbReference type="InterPro" id="IPR006319">
    <property type="entry name" value="PEP_synth"/>
</dbReference>
<dbReference type="PANTHER" id="PTHR43030">
    <property type="entry name" value="PHOSPHOENOLPYRUVATE SYNTHASE"/>
    <property type="match status" value="1"/>
</dbReference>
<proteinExistence type="inferred from homology"/>
<evidence type="ECO:0000256" key="2">
    <source>
        <dbReference type="ARBA" id="ARBA00022741"/>
    </source>
</evidence>
<name>X0WYK2_9ZZZZ</name>
<feature type="non-terminal residue" evidence="5">
    <location>
        <position position="1"/>
    </location>
</feature>